<name>A0A1G1L1J9_9BACT</name>
<gene>
    <name evidence="1" type="ORF">A3G33_01220</name>
</gene>
<proteinExistence type="predicted"/>
<dbReference type="AlphaFoldDB" id="A0A1G1L1J9"/>
<evidence type="ECO:0000313" key="1">
    <source>
        <dbReference type="EMBL" id="OGW99025.1"/>
    </source>
</evidence>
<organism evidence="1 2">
    <name type="scientific">Candidatus Danuiimicrobium aquiferis</name>
    <dbReference type="NCBI Taxonomy" id="1801832"/>
    <lineage>
        <taxon>Bacteria</taxon>
        <taxon>Pseudomonadati</taxon>
        <taxon>Candidatus Omnitrophota</taxon>
        <taxon>Candidatus Danuiimicrobium</taxon>
    </lineage>
</organism>
<sequence>MKIFKSFLISVVSTALELFNKIFLKEAQWADISALQWVLDNSLRAFFFLHLFRLSAIIEGKICEKGSRTTSYLSTSSEKAEGIHSLAFYAV</sequence>
<dbReference type="EMBL" id="MHFR01000016">
    <property type="protein sequence ID" value="OGW99025.1"/>
    <property type="molecule type" value="Genomic_DNA"/>
</dbReference>
<evidence type="ECO:0000313" key="2">
    <source>
        <dbReference type="Proteomes" id="UP000178187"/>
    </source>
</evidence>
<reference evidence="1 2" key="1">
    <citation type="journal article" date="2016" name="Nat. Commun.">
        <title>Thousands of microbial genomes shed light on interconnected biogeochemical processes in an aquifer system.</title>
        <authorList>
            <person name="Anantharaman K."/>
            <person name="Brown C.T."/>
            <person name="Hug L.A."/>
            <person name="Sharon I."/>
            <person name="Castelle C.J."/>
            <person name="Probst A.J."/>
            <person name="Thomas B.C."/>
            <person name="Singh A."/>
            <person name="Wilkins M.J."/>
            <person name="Karaoz U."/>
            <person name="Brodie E.L."/>
            <person name="Williams K.H."/>
            <person name="Hubbard S.S."/>
            <person name="Banfield J.F."/>
        </authorList>
    </citation>
    <scope>NUCLEOTIDE SEQUENCE [LARGE SCALE GENOMIC DNA]</scope>
</reference>
<comment type="caution">
    <text evidence="1">The sequence shown here is derived from an EMBL/GenBank/DDBJ whole genome shotgun (WGS) entry which is preliminary data.</text>
</comment>
<protein>
    <submittedName>
        <fullName evidence="1">Uncharacterized protein</fullName>
    </submittedName>
</protein>
<accession>A0A1G1L1J9</accession>
<dbReference type="Proteomes" id="UP000178187">
    <property type="component" value="Unassembled WGS sequence"/>
</dbReference>